<dbReference type="AlphaFoldDB" id="L8G2K9"/>
<sequence length="162" mass="18648">MAPHLTPPALIPRSMNELKALMAFGPSHDRVSRRQWQSMGRTAIWSLWKAYLSHSFEKPVFLWTEHRARAAYRAMIFQRILSERGLSTKELYRNAAHNEGSFERTWNENPRSIRILHGPQCLQDLPPLLSEEPTQLPPNSTDLLAPTQTHVEGQWDTPTNSP</sequence>
<evidence type="ECO:0000256" key="1">
    <source>
        <dbReference type="SAM" id="MobiDB-lite"/>
    </source>
</evidence>
<organism evidence="2 3">
    <name type="scientific">Pseudogymnoascus destructans (strain ATCC MYA-4855 / 20631-21)</name>
    <name type="common">Bat white-nose syndrome fungus</name>
    <name type="synonym">Geomyces destructans</name>
    <dbReference type="NCBI Taxonomy" id="658429"/>
    <lineage>
        <taxon>Eukaryota</taxon>
        <taxon>Fungi</taxon>
        <taxon>Dikarya</taxon>
        <taxon>Ascomycota</taxon>
        <taxon>Pezizomycotina</taxon>
        <taxon>Leotiomycetes</taxon>
        <taxon>Thelebolales</taxon>
        <taxon>Thelebolaceae</taxon>
        <taxon>Pseudogymnoascus</taxon>
    </lineage>
</organism>
<reference evidence="3" key="1">
    <citation type="submission" date="2010-09" db="EMBL/GenBank/DDBJ databases">
        <title>The genome sequence of Geomyces destructans 20631-21.</title>
        <authorList>
            <consortium name="The Broad Institute Genome Sequencing Platform"/>
            <person name="Cuomo C.A."/>
            <person name="Blehert D.S."/>
            <person name="Lorch J.M."/>
            <person name="Young S.K."/>
            <person name="Zeng Q."/>
            <person name="Gargeya S."/>
            <person name="Fitzgerald M."/>
            <person name="Haas B."/>
            <person name="Abouelleil A."/>
            <person name="Alvarado L."/>
            <person name="Arachchi H.M."/>
            <person name="Berlin A."/>
            <person name="Brown A."/>
            <person name="Chapman S.B."/>
            <person name="Chen Z."/>
            <person name="Dunbar C."/>
            <person name="Freedman E."/>
            <person name="Gearin G."/>
            <person name="Gellesch M."/>
            <person name="Goldberg J."/>
            <person name="Griggs A."/>
            <person name="Gujja S."/>
            <person name="Heiman D."/>
            <person name="Howarth C."/>
            <person name="Larson L."/>
            <person name="Lui A."/>
            <person name="MacDonald P.J.P."/>
            <person name="Montmayeur A."/>
            <person name="Murphy C."/>
            <person name="Neiman D."/>
            <person name="Pearson M."/>
            <person name="Priest M."/>
            <person name="Roberts A."/>
            <person name="Saif S."/>
            <person name="Shea T."/>
            <person name="Shenoy N."/>
            <person name="Sisk P."/>
            <person name="Stolte C."/>
            <person name="Sykes S."/>
            <person name="Wortman J."/>
            <person name="Nusbaum C."/>
            <person name="Birren B."/>
        </authorList>
    </citation>
    <scope>NUCLEOTIDE SEQUENCE [LARGE SCALE GENOMIC DNA]</scope>
    <source>
        <strain evidence="3">ATCC MYA-4855 / 20631-21</strain>
    </source>
</reference>
<dbReference type="InParanoid" id="L8G2K9"/>
<dbReference type="EMBL" id="GL573434">
    <property type="protein sequence ID" value="ELR06201.1"/>
    <property type="molecule type" value="Genomic_DNA"/>
</dbReference>
<accession>L8G2K9</accession>
<protein>
    <submittedName>
        <fullName evidence="2">Uncharacterized protein</fullName>
    </submittedName>
</protein>
<proteinExistence type="predicted"/>
<feature type="region of interest" description="Disordered" evidence="1">
    <location>
        <begin position="126"/>
        <end position="162"/>
    </location>
</feature>
<dbReference type="HOGENOM" id="CLU_138703_0_0_1"/>
<dbReference type="VEuPathDB" id="FungiDB:GMDG_07856"/>
<keyword evidence="3" id="KW-1185">Reference proteome</keyword>
<evidence type="ECO:0000313" key="3">
    <source>
        <dbReference type="Proteomes" id="UP000011064"/>
    </source>
</evidence>
<feature type="compositionally biased region" description="Polar residues" evidence="1">
    <location>
        <begin position="137"/>
        <end position="162"/>
    </location>
</feature>
<evidence type="ECO:0000313" key="2">
    <source>
        <dbReference type="EMBL" id="ELR06201.1"/>
    </source>
</evidence>
<name>L8G2K9_PSED2</name>
<dbReference type="Proteomes" id="UP000011064">
    <property type="component" value="Unassembled WGS sequence"/>
</dbReference>
<gene>
    <name evidence="2" type="ORF">GMDG_07856</name>
</gene>